<reference evidence="1 2" key="1">
    <citation type="submission" date="2019-11" db="EMBL/GenBank/DDBJ databases">
        <title>Whole genome sequence of Oryza granulata.</title>
        <authorList>
            <person name="Li W."/>
        </authorList>
    </citation>
    <scope>NUCLEOTIDE SEQUENCE [LARGE SCALE GENOMIC DNA]</scope>
    <source>
        <strain evidence="2">cv. Menghai</strain>
        <tissue evidence="1">Leaf</tissue>
    </source>
</reference>
<accession>A0A6G1EMR0</accession>
<gene>
    <name evidence="1" type="ORF">E2562_018715</name>
</gene>
<dbReference type="EMBL" id="SPHZ02000003">
    <property type="protein sequence ID" value="KAF0925912.1"/>
    <property type="molecule type" value="Genomic_DNA"/>
</dbReference>
<sequence length="70" mass="7552">MDLHELVHDGGSGSTTSIFMAMAGGSISARPRQCSGDGSIRTRPQQQQWIHEELVHGGGGRRTKLIHDAK</sequence>
<keyword evidence="2" id="KW-1185">Reference proteome</keyword>
<dbReference type="Proteomes" id="UP000479710">
    <property type="component" value="Unassembled WGS sequence"/>
</dbReference>
<evidence type="ECO:0000313" key="1">
    <source>
        <dbReference type="EMBL" id="KAF0925912.1"/>
    </source>
</evidence>
<dbReference type="AlphaFoldDB" id="A0A6G1EMR0"/>
<name>A0A6G1EMR0_9ORYZ</name>
<organism evidence="1 2">
    <name type="scientific">Oryza meyeriana var. granulata</name>
    <dbReference type="NCBI Taxonomy" id="110450"/>
    <lineage>
        <taxon>Eukaryota</taxon>
        <taxon>Viridiplantae</taxon>
        <taxon>Streptophyta</taxon>
        <taxon>Embryophyta</taxon>
        <taxon>Tracheophyta</taxon>
        <taxon>Spermatophyta</taxon>
        <taxon>Magnoliopsida</taxon>
        <taxon>Liliopsida</taxon>
        <taxon>Poales</taxon>
        <taxon>Poaceae</taxon>
        <taxon>BOP clade</taxon>
        <taxon>Oryzoideae</taxon>
        <taxon>Oryzeae</taxon>
        <taxon>Oryzinae</taxon>
        <taxon>Oryza</taxon>
        <taxon>Oryza meyeriana</taxon>
    </lineage>
</organism>
<proteinExistence type="predicted"/>
<comment type="caution">
    <text evidence="1">The sequence shown here is derived from an EMBL/GenBank/DDBJ whole genome shotgun (WGS) entry which is preliminary data.</text>
</comment>
<protein>
    <submittedName>
        <fullName evidence="1">Uncharacterized protein</fullName>
    </submittedName>
</protein>
<evidence type="ECO:0000313" key="2">
    <source>
        <dbReference type="Proteomes" id="UP000479710"/>
    </source>
</evidence>